<dbReference type="EMBL" id="CP026948">
    <property type="protein sequence ID" value="AWB83253.1"/>
    <property type="molecule type" value="Genomic_DNA"/>
</dbReference>
<proteinExistence type="predicted"/>
<reference evidence="2" key="1">
    <citation type="submission" date="2018-01" db="EMBL/GenBank/DDBJ databases">
        <authorList>
            <person name="Li J."/>
        </authorList>
    </citation>
    <scope>NUCLEOTIDE SEQUENCE [LARGE SCALE GENOMIC DNA]</scope>
    <source>
        <strain evidence="2">2184</strain>
    </source>
</reference>
<evidence type="ECO:0000313" key="2">
    <source>
        <dbReference type="Proteomes" id="UP000244754"/>
    </source>
</evidence>
<dbReference type="Proteomes" id="UP000244754">
    <property type="component" value="Chromosome"/>
</dbReference>
<organism evidence="1 2">
    <name type="scientific">Corynebacterium liangguodongii</name>
    <dbReference type="NCBI Taxonomy" id="2079535"/>
    <lineage>
        <taxon>Bacteria</taxon>
        <taxon>Bacillati</taxon>
        <taxon>Actinomycetota</taxon>
        <taxon>Actinomycetes</taxon>
        <taxon>Mycobacteriales</taxon>
        <taxon>Corynebacteriaceae</taxon>
        <taxon>Corynebacterium</taxon>
    </lineage>
</organism>
<protein>
    <submittedName>
        <fullName evidence="1">Uncharacterized protein</fullName>
    </submittedName>
</protein>
<dbReference type="RefSeq" id="WP_108403249.1">
    <property type="nucleotide sequence ID" value="NZ_CP026948.1"/>
</dbReference>
<name>A0A2S0WBW1_9CORY</name>
<accession>A0A2S0WBW1</accession>
<sequence length="159" mass="17832">MGIFGKKRNQKQPQPNLGPVSAERALEVCKEAGLQVDSMTTGDYLVGYNGLQIVVAQSQDHLALGTYVLAGDGNDYTIDYSTTSDWVIEYNNDNNGPVAFMTEQTYENALRVVLHCEYRILNGLTLSDAQFRDELLYGLDGVSRGIYQFVEYKESKHDY</sequence>
<evidence type="ECO:0000313" key="1">
    <source>
        <dbReference type="EMBL" id="AWB83253.1"/>
    </source>
</evidence>
<dbReference type="AlphaFoldDB" id="A0A2S0WBW1"/>
<keyword evidence="2" id="KW-1185">Reference proteome</keyword>
<dbReference type="KEGG" id="clia:C3E79_01115"/>
<gene>
    <name evidence="1" type="ORF">C3E79_01115</name>
</gene>